<evidence type="ECO:0000313" key="5">
    <source>
        <dbReference type="EMBL" id="UTI62791.1"/>
    </source>
</evidence>
<dbReference type="PANTHER" id="PTHR10587:SF133">
    <property type="entry name" value="CHITIN DEACETYLASE 1-RELATED"/>
    <property type="match status" value="1"/>
</dbReference>
<sequence length="312" mass="32670">MSRGKGARAVSELVLIAGAVATLGGTTAMAVHRLKEDPSGAGVTTAQATTSTSAVANVPIPPAPVLHRSGEITQEQESTALARLAATGLPVYCGGHTKNFVALTFDDGPGPYTHYVLKRLRRNRARATFFLVSRKLPEFGDLVAKELQFGTVADHTVTHPNLPALGASAQEHEIADAQHAIAKKAGRPVELFRPPYGAHSPRIDALAKKHGLVQILWTADSGDSLGANYAGIKRNVIGALKPGAIILMHDNRGQTVRALPAILHAVRRKHLRAVSLPLMLTLDPPTATQLRLGGRGCGAGTAGRTGPQPTGG</sequence>
<keyword evidence="1" id="KW-0479">Metal-binding</keyword>
<feature type="domain" description="NodB homology" evidence="4">
    <location>
        <begin position="99"/>
        <end position="274"/>
    </location>
</feature>
<reference evidence="5 6" key="1">
    <citation type="submission" date="2022-06" db="EMBL/GenBank/DDBJ databases">
        <title>Paraconexibacter antarcticus.</title>
        <authorList>
            <person name="Kim C.S."/>
        </authorList>
    </citation>
    <scope>NUCLEOTIDE SEQUENCE [LARGE SCALE GENOMIC DNA]</scope>
    <source>
        <strain evidence="5 6">02-257</strain>
    </source>
</reference>
<dbReference type="InterPro" id="IPR050248">
    <property type="entry name" value="Polysacc_deacetylase_ArnD"/>
</dbReference>
<dbReference type="PROSITE" id="PS51677">
    <property type="entry name" value="NODB"/>
    <property type="match status" value="1"/>
</dbReference>
<keyword evidence="6" id="KW-1185">Reference proteome</keyword>
<protein>
    <submittedName>
        <fullName evidence="5">Polysaccharide deacetylase family protein</fullName>
    </submittedName>
</protein>
<dbReference type="InterPro" id="IPR002509">
    <property type="entry name" value="NODB_dom"/>
</dbReference>
<feature type="compositionally biased region" description="Gly residues" evidence="3">
    <location>
        <begin position="293"/>
        <end position="312"/>
    </location>
</feature>
<dbReference type="CDD" id="cd10917">
    <property type="entry name" value="CE4_NodB_like_6s_7s"/>
    <property type="match status" value="1"/>
</dbReference>
<organism evidence="5 6">
    <name type="scientific">Paraconexibacter antarcticus</name>
    <dbReference type="NCBI Taxonomy" id="2949664"/>
    <lineage>
        <taxon>Bacteria</taxon>
        <taxon>Bacillati</taxon>
        <taxon>Actinomycetota</taxon>
        <taxon>Thermoleophilia</taxon>
        <taxon>Solirubrobacterales</taxon>
        <taxon>Paraconexibacteraceae</taxon>
        <taxon>Paraconexibacter</taxon>
    </lineage>
</organism>
<keyword evidence="2" id="KW-0378">Hydrolase</keyword>
<evidence type="ECO:0000256" key="1">
    <source>
        <dbReference type="ARBA" id="ARBA00022723"/>
    </source>
</evidence>
<evidence type="ECO:0000256" key="3">
    <source>
        <dbReference type="SAM" id="MobiDB-lite"/>
    </source>
</evidence>
<name>A0ABY5DPK2_9ACTN</name>
<dbReference type="RefSeq" id="WP_254569526.1">
    <property type="nucleotide sequence ID" value="NZ_CP098502.1"/>
</dbReference>
<dbReference type="SUPFAM" id="SSF88713">
    <property type="entry name" value="Glycoside hydrolase/deacetylase"/>
    <property type="match status" value="1"/>
</dbReference>
<dbReference type="Proteomes" id="UP001056035">
    <property type="component" value="Chromosome"/>
</dbReference>
<gene>
    <name evidence="5" type="ORF">NBH00_15650</name>
</gene>
<evidence type="ECO:0000259" key="4">
    <source>
        <dbReference type="PROSITE" id="PS51677"/>
    </source>
</evidence>
<evidence type="ECO:0000256" key="2">
    <source>
        <dbReference type="ARBA" id="ARBA00022801"/>
    </source>
</evidence>
<dbReference type="Pfam" id="PF01522">
    <property type="entry name" value="Polysacc_deac_1"/>
    <property type="match status" value="1"/>
</dbReference>
<proteinExistence type="predicted"/>
<feature type="region of interest" description="Disordered" evidence="3">
    <location>
        <begin position="291"/>
        <end position="312"/>
    </location>
</feature>
<accession>A0ABY5DPK2</accession>
<evidence type="ECO:0000313" key="6">
    <source>
        <dbReference type="Proteomes" id="UP001056035"/>
    </source>
</evidence>
<dbReference type="Gene3D" id="3.20.20.370">
    <property type="entry name" value="Glycoside hydrolase/deacetylase"/>
    <property type="match status" value="1"/>
</dbReference>
<dbReference type="PANTHER" id="PTHR10587">
    <property type="entry name" value="GLYCOSYL TRANSFERASE-RELATED"/>
    <property type="match status" value="1"/>
</dbReference>
<dbReference type="EMBL" id="CP098502">
    <property type="protein sequence ID" value="UTI62791.1"/>
    <property type="molecule type" value="Genomic_DNA"/>
</dbReference>
<dbReference type="InterPro" id="IPR011330">
    <property type="entry name" value="Glyco_hydro/deAcase_b/a-brl"/>
</dbReference>